<dbReference type="InterPro" id="IPR043128">
    <property type="entry name" value="Rev_trsase/Diguanyl_cyclase"/>
</dbReference>
<protein>
    <recommendedName>
        <fullName evidence="3">GGDEF domain-containing protein</fullName>
    </recommendedName>
</protein>
<accession>A0ABS1TBC8</accession>
<organism evidence="1 2">
    <name type="scientific">Clostridium rhizosphaerae</name>
    <dbReference type="NCBI Taxonomy" id="2803861"/>
    <lineage>
        <taxon>Bacteria</taxon>
        <taxon>Bacillati</taxon>
        <taxon>Bacillota</taxon>
        <taxon>Clostridia</taxon>
        <taxon>Eubacteriales</taxon>
        <taxon>Clostridiaceae</taxon>
        <taxon>Clostridium</taxon>
    </lineage>
</organism>
<dbReference type="InterPro" id="IPR029787">
    <property type="entry name" value="Nucleotide_cyclase"/>
</dbReference>
<dbReference type="EMBL" id="JAESWC010000008">
    <property type="protein sequence ID" value="MBL4936659.1"/>
    <property type="molecule type" value="Genomic_DNA"/>
</dbReference>
<keyword evidence="2" id="KW-1185">Reference proteome</keyword>
<evidence type="ECO:0008006" key="3">
    <source>
        <dbReference type="Google" id="ProtNLM"/>
    </source>
</evidence>
<proteinExistence type="predicted"/>
<evidence type="ECO:0000313" key="2">
    <source>
        <dbReference type="Proteomes" id="UP000632377"/>
    </source>
</evidence>
<reference evidence="1 2" key="1">
    <citation type="submission" date="2021-01" db="EMBL/GenBank/DDBJ databases">
        <title>Genome public.</title>
        <authorList>
            <person name="Liu C."/>
            <person name="Sun Q."/>
        </authorList>
    </citation>
    <scope>NUCLEOTIDE SEQUENCE [LARGE SCALE GENOMIC DNA]</scope>
    <source>
        <strain evidence="1 2">YIM B02515</strain>
    </source>
</reference>
<comment type="caution">
    <text evidence="1">The sequence shown here is derived from an EMBL/GenBank/DDBJ whole genome shotgun (WGS) entry which is preliminary data.</text>
</comment>
<sequence length="330" mass="38530">MTAFIIFISFSLNSLDKLKISNKNLKNITENTNFLISRADFKIKLQHTIQTIETMIPFVFCGIYIPRENYTSIYPLTYKCNTLVSMEDLKFATSSDNHTYNQLMSGITLYKESSYFKKSINLVDTLSKEIKYTASIPIKDCDRTIGFFLLCNDRYLNLDEEIELINILGQHMGMVNFHINTNIKNNLTSYKTYDGLIKCIDYNIKYKIFFTLAIIELTNYTEIIERYNLDFYEAFKSELSRIISKLLSPRDNLLCFEKEDIYIVFNLLDIKNSSNKLDEISAFLSNFKYKDIPLNIKFSYACSEYPVEGINADEILDNTYRKLHLNKSVS</sequence>
<dbReference type="Gene3D" id="3.30.70.270">
    <property type="match status" value="1"/>
</dbReference>
<gene>
    <name evidence="1" type="ORF">JK636_12925</name>
</gene>
<dbReference type="Proteomes" id="UP000632377">
    <property type="component" value="Unassembled WGS sequence"/>
</dbReference>
<dbReference type="SUPFAM" id="SSF55073">
    <property type="entry name" value="Nucleotide cyclase"/>
    <property type="match status" value="1"/>
</dbReference>
<evidence type="ECO:0000313" key="1">
    <source>
        <dbReference type="EMBL" id="MBL4936659.1"/>
    </source>
</evidence>
<name>A0ABS1TBC8_9CLOT</name>